<keyword evidence="10" id="KW-1185">Reference proteome</keyword>
<comment type="pathway">
    <text evidence="7">Carbohydrate biosynthesis; gluconeogenesis.</text>
</comment>
<dbReference type="HAMAP" id="MF_00473">
    <property type="entry name" value="G6P_isomerase"/>
    <property type="match status" value="1"/>
</dbReference>
<dbReference type="EMBL" id="QPGB01000001">
    <property type="protein sequence ID" value="RCS59948.1"/>
    <property type="molecule type" value="Genomic_DNA"/>
</dbReference>
<comment type="function">
    <text evidence="7">Catalyzes the reversible isomerization of glucose-6-phosphate to fructose-6-phosphate.</text>
</comment>
<evidence type="ECO:0000256" key="2">
    <source>
        <dbReference type="ARBA" id="ARBA00006604"/>
    </source>
</evidence>
<feature type="active site" description="Proton donor" evidence="7">
    <location>
        <position position="347"/>
    </location>
</feature>
<evidence type="ECO:0000256" key="3">
    <source>
        <dbReference type="ARBA" id="ARBA00022432"/>
    </source>
</evidence>
<comment type="subcellular location">
    <subcellularLocation>
        <location evidence="7">Cytoplasm</location>
    </subcellularLocation>
</comment>
<dbReference type="UniPathway" id="UPA00109">
    <property type="reaction ID" value="UER00181"/>
</dbReference>
<dbReference type="Gene3D" id="1.10.1390.10">
    <property type="match status" value="1"/>
</dbReference>
<accession>A0A368L8C0</accession>
<dbReference type="GO" id="GO:0004347">
    <property type="term" value="F:glucose-6-phosphate isomerase activity"/>
    <property type="evidence" value="ECO:0007669"/>
    <property type="project" value="UniProtKB-UniRule"/>
</dbReference>
<keyword evidence="7" id="KW-0963">Cytoplasm</keyword>
<dbReference type="Pfam" id="PF00342">
    <property type="entry name" value="PGI"/>
    <property type="match status" value="1"/>
</dbReference>
<dbReference type="GO" id="GO:0005829">
    <property type="term" value="C:cytosol"/>
    <property type="evidence" value="ECO:0007669"/>
    <property type="project" value="TreeGrafter"/>
</dbReference>
<evidence type="ECO:0000256" key="4">
    <source>
        <dbReference type="ARBA" id="ARBA00023152"/>
    </source>
</evidence>
<dbReference type="InterPro" id="IPR035476">
    <property type="entry name" value="SIS_PGI_1"/>
</dbReference>
<dbReference type="Gene3D" id="3.40.50.10490">
    <property type="entry name" value="Glucose-6-phosphate isomerase like protein, domain 1"/>
    <property type="match status" value="2"/>
</dbReference>
<name>A0A368L8C0_9BURK</name>
<dbReference type="Proteomes" id="UP000252357">
    <property type="component" value="Unassembled WGS sequence"/>
</dbReference>
<dbReference type="GO" id="GO:0006096">
    <property type="term" value="P:glycolytic process"/>
    <property type="evidence" value="ECO:0007669"/>
    <property type="project" value="UniProtKB-UniRule"/>
</dbReference>
<dbReference type="InterPro" id="IPR023096">
    <property type="entry name" value="G6P_Isomerase_C"/>
</dbReference>
<dbReference type="CDD" id="cd05016">
    <property type="entry name" value="SIS_PGI_2"/>
    <property type="match status" value="1"/>
</dbReference>
<dbReference type="RefSeq" id="WP_114402100.1">
    <property type="nucleotide sequence ID" value="NZ_QPGB01000001.1"/>
</dbReference>
<protein>
    <recommendedName>
        <fullName evidence="7">Glucose-6-phosphate isomerase</fullName>
        <shortName evidence="7">GPI</shortName>
        <ecNumber evidence="7">5.3.1.9</ecNumber>
    </recommendedName>
    <alternativeName>
        <fullName evidence="7">Phosphoglucose isomerase</fullName>
        <shortName evidence="7">PGI</shortName>
    </alternativeName>
    <alternativeName>
        <fullName evidence="7">Phosphohexose isomerase</fullName>
        <shortName evidence="7">PHI</shortName>
    </alternativeName>
</protein>
<comment type="catalytic activity">
    <reaction evidence="6 7 8">
        <text>alpha-D-glucose 6-phosphate = beta-D-fructose 6-phosphate</text>
        <dbReference type="Rhea" id="RHEA:11816"/>
        <dbReference type="ChEBI" id="CHEBI:57634"/>
        <dbReference type="ChEBI" id="CHEBI:58225"/>
        <dbReference type="EC" id="5.3.1.9"/>
    </reaction>
</comment>
<evidence type="ECO:0000256" key="7">
    <source>
        <dbReference type="HAMAP-Rule" id="MF_00473"/>
    </source>
</evidence>
<dbReference type="InterPro" id="IPR035482">
    <property type="entry name" value="SIS_PGI_2"/>
</dbReference>
<keyword evidence="3 7" id="KW-0312">Gluconeogenesis</keyword>
<evidence type="ECO:0000256" key="6">
    <source>
        <dbReference type="ARBA" id="ARBA00029321"/>
    </source>
</evidence>
<evidence type="ECO:0000256" key="8">
    <source>
        <dbReference type="RuleBase" id="RU000612"/>
    </source>
</evidence>
<dbReference type="PRINTS" id="PR00662">
    <property type="entry name" value="G6PISOMERASE"/>
</dbReference>
<dbReference type="InterPro" id="IPR001672">
    <property type="entry name" value="G6P_Isomerase"/>
</dbReference>
<dbReference type="OrthoDB" id="140919at2"/>
<gene>
    <name evidence="7" type="primary">pgi</name>
    <name evidence="9" type="ORF">DU000_03605</name>
</gene>
<comment type="caution">
    <text evidence="9">The sequence shown here is derived from an EMBL/GenBank/DDBJ whole genome shotgun (WGS) entry which is preliminary data.</text>
</comment>
<sequence>MRKPEPIVTMLKQHAERLQSQPLSALFTHDPERFQRFSITAEGILFDFSKNLIDEAAYHTLLQLAAPVADWQAKMRAGAYINSSEQRPVLHPALRHPLMAGYSVDGQNIMPAIHAVLQRMRDFSHAILSGEYRGYRDHPITDIVNIGIGGSDLGPRLAAQALRPYQQSLRCHFVANVDGFELHHLLPTLNPATTLFIVTSKSFTTRETMLNAATARNWFTQQAPASAVEKHFVAISANQTAVRDFGIAPQHIFEFWDWVGGRFSVWSAVGLALMLAIGPTHFDAFLAGAHQIDNHFFSAPAAQNMPILMALIGYWNRSILGYNSLCIAPYHAGLEALPTYLQQLDMESNGKQVQRDGLPVATPTAPIVWGQAGTNCQHAFFQLLHQGTEICPVDFIAAAQAAHPYVAQQRSLLANCLAQAEALLQGRPFDAALASVDATAVASTGQEEVATASWQMAQQRHFPGNRPSNMLLLPRLGPHELGMLLALYEHKIFVQGVLWQINSFDQWGVELGKSLAQNLERDLVAETIQFPHDSSTLGLLAYLKAQA</sequence>
<dbReference type="UniPathway" id="UPA00138"/>
<dbReference type="CDD" id="cd05015">
    <property type="entry name" value="SIS_PGI_1"/>
    <property type="match status" value="1"/>
</dbReference>
<keyword evidence="4 7" id="KW-0324">Glycolysis</keyword>
<feature type="active site" evidence="7">
    <location>
        <position position="513"/>
    </location>
</feature>
<evidence type="ECO:0000256" key="5">
    <source>
        <dbReference type="ARBA" id="ARBA00023235"/>
    </source>
</evidence>
<dbReference type="PROSITE" id="PS00765">
    <property type="entry name" value="P_GLUCOSE_ISOMERASE_1"/>
    <property type="match status" value="1"/>
</dbReference>
<evidence type="ECO:0000313" key="9">
    <source>
        <dbReference type="EMBL" id="RCS59948.1"/>
    </source>
</evidence>
<dbReference type="GO" id="GO:0051156">
    <property type="term" value="P:glucose 6-phosphate metabolic process"/>
    <property type="evidence" value="ECO:0007669"/>
    <property type="project" value="TreeGrafter"/>
</dbReference>
<dbReference type="AlphaFoldDB" id="A0A368L8C0"/>
<dbReference type="NCBIfam" id="NF001211">
    <property type="entry name" value="PRK00179.1"/>
    <property type="match status" value="1"/>
</dbReference>
<evidence type="ECO:0000256" key="1">
    <source>
        <dbReference type="ARBA" id="ARBA00004926"/>
    </source>
</evidence>
<comment type="pathway">
    <text evidence="1 7 8">Carbohydrate degradation; glycolysis; D-glyceraldehyde 3-phosphate and glycerone phosphate from D-glucose: step 2/4.</text>
</comment>
<dbReference type="EC" id="5.3.1.9" evidence="7"/>
<dbReference type="PANTHER" id="PTHR11469">
    <property type="entry name" value="GLUCOSE-6-PHOSPHATE ISOMERASE"/>
    <property type="match status" value="1"/>
</dbReference>
<dbReference type="PROSITE" id="PS51463">
    <property type="entry name" value="P_GLUCOSE_ISOMERASE_3"/>
    <property type="match status" value="1"/>
</dbReference>
<dbReference type="GO" id="GO:0048029">
    <property type="term" value="F:monosaccharide binding"/>
    <property type="evidence" value="ECO:0007669"/>
    <property type="project" value="TreeGrafter"/>
</dbReference>
<proteinExistence type="inferred from homology"/>
<dbReference type="PROSITE" id="PS00174">
    <property type="entry name" value="P_GLUCOSE_ISOMERASE_2"/>
    <property type="match status" value="1"/>
</dbReference>
<comment type="similarity">
    <text evidence="2 7 8">Belongs to the GPI family.</text>
</comment>
<reference evidence="9 10" key="1">
    <citation type="journal article" date="2018" name="Int. J. Syst. Evol. Microbiol.">
        <title>Parvibium lacunae gen. nov., sp. nov., a new member of the family Alcaligenaceae isolated from a freshwater pond.</title>
        <authorList>
            <person name="Chen W.M."/>
            <person name="Xie P.B."/>
            <person name="Hsu M.Y."/>
            <person name="Sheu S.Y."/>
        </authorList>
    </citation>
    <scope>NUCLEOTIDE SEQUENCE [LARGE SCALE GENOMIC DNA]</scope>
    <source>
        <strain evidence="9 10">KMB9</strain>
    </source>
</reference>
<dbReference type="PANTHER" id="PTHR11469:SF1">
    <property type="entry name" value="GLUCOSE-6-PHOSPHATE ISOMERASE"/>
    <property type="match status" value="1"/>
</dbReference>
<dbReference type="GO" id="GO:0006094">
    <property type="term" value="P:gluconeogenesis"/>
    <property type="evidence" value="ECO:0007669"/>
    <property type="project" value="UniProtKB-UniRule"/>
</dbReference>
<dbReference type="SUPFAM" id="SSF53697">
    <property type="entry name" value="SIS domain"/>
    <property type="match status" value="1"/>
</dbReference>
<dbReference type="InterPro" id="IPR046348">
    <property type="entry name" value="SIS_dom_sf"/>
</dbReference>
<dbReference type="InterPro" id="IPR018189">
    <property type="entry name" value="Phosphoglucose_isomerase_CS"/>
</dbReference>
<evidence type="ECO:0000313" key="10">
    <source>
        <dbReference type="Proteomes" id="UP000252357"/>
    </source>
</evidence>
<dbReference type="GO" id="GO:0097367">
    <property type="term" value="F:carbohydrate derivative binding"/>
    <property type="evidence" value="ECO:0007669"/>
    <property type="project" value="InterPro"/>
</dbReference>
<keyword evidence="5 7" id="KW-0413">Isomerase</keyword>
<organism evidence="9 10">
    <name type="scientific">Parvibium lacunae</name>
    <dbReference type="NCBI Taxonomy" id="1888893"/>
    <lineage>
        <taxon>Bacteria</taxon>
        <taxon>Pseudomonadati</taxon>
        <taxon>Pseudomonadota</taxon>
        <taxon>Betaproteobacteria</taxon>
        <taxon>Burkholderiales</taxon>
        <taxon>Alcaligenaceae</taxon>
        <taxon>Parvibium</taxon>
    </lineage>
</organism>
<feature type="active site" evidence="7">
    <location>
        <position position="378"/>
    </location>
</feature>